<evidence type="ECO:0000256" key="3">
    <source>
        <dbReference type="ARBA" id="ARBA00022448"/>
    </source>
</evidence>
<evidence type="ECO:0000313" key="10">
    <source>
        <dbReference type="EMBL" id="PHP46323.1"/>
    </source>
</evidence>
<dbReference type="Gene3D" id="3.10.20.410">
    <property type="match status" value="1"/>
</dbReference>
<dbReference type="Proteomes" id="UP000221568">
    <property type="component" value="Unassembled WGS sequence"/>
</dbReference>
<evidence type="ECO:0000256" key="5">
    <source>
        <dbReference type="ARBA" id="ARBA00022692"/>
    </source>
</evidence>
<accession>A0A7Z1HNW7</accession>
<dbReference type="GO" id="GO:0015473">
    <property type="term" value="F:fimbrial usher porin activity"/>
    <property type="evidence" value="ECO:0007669"/>
    <property type="project" value="InterPro"/>
</dbReference>
<proteinExistence type="inferred from homology"/>
<reference evidence="10 11" key="1">
    <citation type="submission" date="2017-10" db="EMBL/GenBank/DDBJ databases">
        <title>Characterization of the Virulence Potential of Salmonella enterica Isolates Carrying Incompatibility Group FIB Plasmids using Caco-2 Intestinal Epithelial Cells.</title>
        <authorList>
            <person name="Sanad Y."/>
            <person name="Khajanchi B."/>
            <person name="Deck J."/>
            <person name="Cox J."/>
            <person name="Thaker R."/>
            <person name="Han J."/>
            <person name="Nayak R."/>
            <person name="Foley S."/>
        </authorList>
    </citation>
    <scope>NUCLEOTIDE SEQUENCE [LARGE SCALE GENOMIC DNA]</scope>
    <source>
        <strain evidence="10 11">SE853</strain>
    </source>
</reference>
<evidence type="ECO:0000256" key="7">
    <source>
        <dbReference type="ARBA" id="ARBA00023136"/>
    </source>
</evidence>
<comment type="subcellular location">
    <subcellularLocation>
        <location evidence="1">Cell outer membrane</location>
        <topology evidence="1">Multi-pass membrane protein</topology>
    </subcellularLocation>
</comment>
<comment type="caution">
    <text evidence="10">The sequence shown here is derived from an EMBL/GenBank/DDBJ whole genome shotgun (WGS) entry which is preliminary data.</text>
</comment>
<feature type="domain" description="PapC N-terminal" evidence="9">
    <location>
        <begin position="12"/>
        <end position="104"/>
    </location>
</feature>
<keyword evidence="7" id="KW-0472">Membrane</keyword>
<dbReference type="InterPro" id="IPR025885">
    <property type="entry name" value="PapC_N"/>
</dbReference>
<evidence type="ECO:0000256" key="8">
    <source>
        <dbReference type="ARBA" id="ARBA00023237"/>
    </source>
</evidence>
<feature type="non-terminal residue" evidence="10">
    <location>
        <position position="104"/>
    </location>
</feature>
<keyword evidence="4" id="KW-1029">Fimbrium biogenesis</keyword>
<dbReference type="FunFam" id="3.10.20.410:FF:000001">
    <property type="entry name" value="Fimbrial outer membrane usher protein"/>
    <property type="match status" value="1"/>
</dbReference>
<evidence type="ECO:0000256" key="6">
    <source>
        <dbReference type="ARBA" id="ARBA00022729"/>
    </source>
</evidence>
<evidence type="ECO:0000313" key="11">
    <source>
        <dbReference type="Proteomes" id="UP000221568"/>
    </source>
</evidence>
<organism evidence="10 11">
    <name type="scientific">Salmonella dublin</name>
    <dbReference type="NCBI Taxonomy" id="98360"/>
    <lineage>
        <taxon>Bacteria</taxon>
        <taxon>Pseudomonadati</taxon>
        <taxon>Pseudomonadota</taxon>
        <taxon>Gammaproteobacteria</taxon>
        <taxon>Enterobacterales</taxon>
        <taxon>Enterobacteriaceae</taxon>
        <taxon>Salmonella</taxon>
    </lineage>
</organism>
<dbReference type="InterPro" id="IPR037224">
    <property type="entry name" value="PapC_N_sf"/>
</dbReference>
<protein>
    <submittedName>
        <fullName evidence="10">Fimbrial assembly protein</fullName>
    </submittedName>
</protein>
<dbReference type="PANTHER" id="PTHR30451:SF21">
    <property type="entry name" value="FIMBRIAL USHER DOMAIN-CONTAINING PROTEIN YDET-RELATED"/>
    <property type="match status" value="1"/>
</dbReference>
<keyword evidence="3" id="KW-0813">Transport</keyword>
<dbReference type="GO" id="GO:0009279">
    <property type="term" value="C:cell outer membrane"/>
    <property type="evidence" value="ECO:0007669"/>
    <property type="project" value="UniProtKB-SubCell"/>
</dbReference>
<dbReference type="AlphaFoldDB" id="A0A7Z1HNW7"/>
<dbReference type="GO" id="GO:0009297">
    <property type="term" value="P:pilus assembly"/>
    <property type="evidence" value="ECO:0007669"/>
    <property type="project" value="InterPro"/>
</dbReference>
<sequence length="104" mass="11403">MESRTLEFKAATEAQRAKMGESLVPCLSRVQLEDMGVRIDSFPALKMAPPEACVAFDDIIPQAASHFDFADQTLIMSFPQAAMKQTARGTVPESQWDEGVNALL</sequence>
<keyword evidence="8" id="KW-0998">Cell outer membrane</keyword>
<keyword evidence="6" id="KW-0732">Signal</keyword>
<evidence type="ECO:0000256" key="1">
    <source>
        <dbReference type="ARBA" id="ARBA00004571"/>
    </source>
</evidence>
<dbReference type="InterPro" id="IPR000015">
    <property type="entry name" value="Fimb_usher"/>
</dbReference>
<evidence type="ECO:0000256" key="4">
    <source>
        <dbReference type="ARBA" id="ARBA00022558"/>
    </source>
</evidence>
<keyword evidence="5" id="KW-0812">Transmembrane</keyword>
<dbReference type="Pfam" id="PF13954">
    <property type="entry name" value="PapC_N"/>
    <property type="match status" value="1"/>
</dbReference>
<evidence type="ECO:0000256" key="2">
    <source>
        <dbReference type="ARBA" id="ARBA00008064"/>
    </source>
</evidence>
<name>A0A7Z1HNW7_SALDU</name>
<dbReference type="PANTHER" id="PTHR30451">
    <property type="entry name" value="OUTER MEMBRANE USHER PROTEIN"/>
    <property type="match status" value="1"/>
</dbReference>
<evidence type="ECO:0000259" key="9">
    <source>
        <dbReference type="Pfam" id="PF13954"/>
    </source>
</evidence>
<dbReference type="SUPFAM" id="SSF141729">
    <property type="entry name" value="FimD N-terminal domain-like"/>
    <property type="match status" value="1"/>
</dbReference>
<comment type="similarity">
    <text evidence="2">Belongs to the fimbrial export usher family.</text>
</comment>
<gene>
    <name evidence="10" type="ORF">CR088_28175</name>
</gene>
<dbReference type="EMBL" id="PDOM01000330">
    <property type="protein sequence ID" value="PHP46323.1"/>
    <property type="molecule type" value="Genomic_DNA"/>
</dbReference>